<dbReference type="KEGG" id="pdic:118502344"/>
<organism evidence="2 3">
    <name type="scientific">Phyllostomus discolor</name>
    <name type="common">pale spear-nosed bat</name>
    <dbReference type="NCBI Taxonomy" id="89673"/>
    <lineage>
        <taxon>Eukaryota</taxon>
        <taxon>Metazoa</taxon>
        <taxon>Chordata</taxon>
        <taxon>Craniata</taxon>
        <taxon>Vertebrata</taxon>
        <taxon>Euteleostomi</taxon>
        <taxon>Mammalia</taxon>
        <taxon>Eutheria</taxon>
        <taxon>Laurasiatheria</taxon>
        <taxon>Chiroptera</taxon>
        <taxon>Yangochiroptera</taxon>
        <taxon>Phyllostomidae</taxon>
        <taxon>Phyllostominae</taxon>
        <taxon>Phyllostomus</taxon>
    </lineage>
</organism>
<feature type="compositionally biased region" description="Gly residues" evidence="1">
    <location>
        <begin position="110"/>
        <end position="121"/>
    </location>
</feature>
<gene>
    <name evidence="3" type="primary">LOC118502344</name>
</gene>
<protein>
    <submittedName>
        <fullName evidence="3">Dapper homolog 3-like</fullName>
    </submittedName>
</protein>
<dbReference type="Proteomes" id="UP000504628">
    <property type="component" value="Chromosome 8"/>
</dbReference>
<reference evidence="3" key="1">
    <citation type="submission" date="2025-08" db="UniProtKB">
        <authorList>
            <consortium name="RefSeq"/>
        </authorList>
    </citation>
    <scope>IDENTIFICATION</scope>
    <source>
        <tissue evidence="3">Muscle</tissue>
    </source>
</reference>
<dbReference type="AlphaFoldDB" id="A0A7E6EH89"/>
<accession>A0A7E6EH89</accession>
<dbReference type="GeneID" id="118502344"/>
<keyword evidence="2" id="KW-1185">Reference proteome</keyword>
<proteinExistence type="predicted"/>
<evidence type="ECO:0000313" key="3">
    <source>
        <dbReference type="RefSeq" id="XP_035890410.1"/>
    </source>
</evidence>
<sequence>MPGAPSGLRGPAPPRSRLGSRPALSGSPRWRGRLLFTSAPEENKRKNKVFPLPPSCLFFFPRPPSGFRLPDVSVCPQRRRAPGGPGPARGRTHAACGLQPLPPGRPPRGLGRGDSRAGGGASVARGQALQERLGAAPAAGEGEKGRGPRQGGPFALSTQRRRRPLELAALGRALHLRGQPGCAASAAARAPCTRARDRAGRGGGSPSEGARRGSWAPSLPSAARLSAAQKVQGPGGALDQEEKVEGRRCGVAGFPERDRQGLQFQFGFA</sequence>
<evidence type="ECO:0000313" key="2">
    <source>
        <dbReference type="Proteomes" id="UP000504628"/>
    </source>
</evidence>
<dbReference type="InParanoid" id="A0A7E6EH89"/>
<evidence type="ECO:0000256" key="1">
    <source>
        <dbReference type="SAM" id="MobiDB-lite"/>
    </source>
</evidence>
<feature type="region of interest" description="Disordered" evidence="1">
    <location>
        <begin position="1"/>
        <end position="53"/>
    </location>
</feature>
<name>A0A7E6EH89_9CHIR</name>
<feature type="compositionally biased region" description="Low complexity" evidence="1">
    <location>
        <begin position="183"/>
        <end position="193"/>
    </location>
</feature>
<feature type="compositionally biased region" description="Low complexity" evidence="1">
    <location>
        <begin position="122"/>
        <end position="140"/>
    </location>
</feature>
<feature type="region of interest" description="Disordered" evidence="1">
    <location>
        <begin position="183"/>
        <end position="252"/>
    </location>
</feature>
<dbReference type="RefSeq" id="XP_035890410.1">
    <property type="nucleotide sequence ID" value="XM_036034517.1"/>
</dbReference>
<feature type="compositionally biased region" description="Low complexity" evidence="1">
    <location>
        <begin position="214"/>
        <end position="228"/>
    </location>
</feature>
<feature type="region of interest" description="Disordered" evidence="1">
    <location>
        <begin position="68"/>
        <end position="162"/>
    </location>
</feature>